<evidence type="ECO:0000313" key="2">
    <source>
        <dbReference type="EMBL" id="MSN96551.1"/>
    </source>
</evidence>
<evidence type="ECO:0000313" key="3">
    <source>
        <dbReference type="Proteomes" id="UP000476338"/>
    </source>
</evidence>
<accession>A0A6L5WLG6</accession>
<dbReference type="AlphaFoldDB" id="A0A6L5WLG6"/>
<reference evidence="2 3" key="2">
    <citation type="submission" date="2020-03" db="EMBL/GenBank/DDBJ databases">
        <title>Campylobacter portucalensis sp. nov., a new species of Campylobacter isolated from the reproductive tract of bulls.</title>
        <authorList>
            <person name="Silva M.F."/>
            <person name="Pereira G."/>
            <person name="Carneiro C."/>
            <person name="Hemphill A."/>
            <person name="Mateus L."/>
            <person name="Lopes-Da-Costa L."/>
            <person name="Silva E."/>
        </authorList>
    </citation>
    <scope>NUCLEOTIDE SEQUENCE [LARGE SCALE GENOMIC DNA]</scope>
    <source>
        <strain evidence="2 3">FMV-PI01</strain>
    </source>
</reference>
<gene>
    <name evidence="2" type="ORF">F1B92_05110</name>
</gene>
<dbReference type="EMBL" id="VWSJ01000017">
    <property type="protein sequence ID" value="MSN96551.1"/>
    <property type="molecule type" value="Genomic_DNA"/>
</dbReference>
<reference evidence="2 3" key="1">
    <citation type="submission" date="2019-09" db="EMBL/GenBank/DDBJ databases">
        <authorList>
            <person name="Silva M."/>
            <person name="Pereira G."/>
            <person name="Lopes-Da-Costa L."/>
            <person name="Silva E."/>
        </authorList>
    </citation>
    <scope>NUCLEOTIDE SEQUENCE [LARGE SCALE GENOMIC DNA]</scope>
    <source>
        <strain evidence="2 3">FMV-PI01</strain>
    </source>
</reference>
<dbReference type="RefSeq" id="WP_407643636.1">
    <property type="nucleotide sequence ID" value="NZ_VWSJ01000017.1"/>
</dbReference>
<dbReference type="InterPro" id="IPR011893">
    <property type="entry name" value="Selenoprotein_Rdx-typ"/>
</dbReference>
<dbReference type="Gene3D" id="3.40.30.10">
    <property type="entry name" value="Glutaredoxin"/>
    <property type="match status" value="1"/>
</dbReference>
<evidence type="ECO:0008006" key="4">
    <source>
        <dbReference type="Google" id="ProtNLM"/>
    </source>
</evidence>
<comment type="caution">
    <text evidence="2">The sequence shown here is derived from an EMBL/GenBank/DDBJ whole genome shotgun (WGS) entry which is preliminary data.</text>
</comment>
<proteinExistence type="predicted"/>
<name>A0A6L5WLG6_9BACT</name>
<evidence type="ECO:0000256" key="1">
    <source>
        <dbReference type="ARBA" id="ARBA00023284"/>
    </source>
</evidence>
<keyword evidence="1" id="KW-0676">Redox-active center</keyword>
<organism evidence="2 3">
    <name type="scientific">Campylobacter portucalensis</name>
    <dbReference type="NCBI Taxonomy" id="2608384"/>
    <lineage>
        <taxon>Bacteria</taxon>
        <taxon>Pseudomonadati</taxon>
        <taxon>Campylobacterota</taxon>
        <taxon>Epsilonproteobacteria</taxon>
        <taxon>Campylobacterales</taxon>
        <taxon>Campylobacteraceae</taxon>
        <taxon>Campylobacter</taxon>
    </lineage>
</organism>
<dbReference type="Pfam" id="PF10262">
    <property type="entry name" value="Rdx"/>
    <property type="match status" value="1"/>
</dbReference>
<protein>
    <recommendedName>
        <fullName evidence="4">Rdx family protein</fullName>
    </recommendedName>
</protein>
<keyword evidence="3" id="KW-1185">Reference proteome</keyword>
<dbReference type="Proteomes" id="UP000476338">
    <property type="component" value="Unassembled WGS sequence"/>
</dbReference>
<sequence>MKSVYSDAIVEKVAKNGGIFLVEIDGETVFSKQSLNPPRFPEAGEINELIKKFKKF</sequence>